<dbReference type="InterPro" id="IPR011990">
    <property type="entry name" value="TPR-like_helical_dom_sf"/>
</dbReference>
<accession>A0ABW0XBM7</accession>
<dbReference type="InterPro" id="IPR027417">
    <property type="entry name" value="P-loop_NTPase"/>
</dbReference>
<dbReference type="SUPFAM" id="SSF48452">
    <property type="entry name" value="TPR-like"/>
    <property type="match status" value="2"/>
</dbReference>
<dbReference type="Proteomes" id="UP001595975">
    <property type="component" value="Unassembled WGS sequence"/>
</dbReference>
<dbReference type="PANTHER" id="PTHR47691">
    <property type="entry name" value="REGULATOR-RELATED"/>
    <property type="match status" value="1"/>
</dbReference>
<reference evidence="2" key="1">
    <citation type="journal article" date="2019" name="Int. J. Syst. Evol. Microbiol.">
        <title>The Global Catalogue of Microorganisms (GCM) 10K type strain sequencing project: providing services to taxonomists for standard genome sequencing and annotation.</title>
        <authorList>
            <consortium name="The Broad Institute Genomics Platform"/>
            <consortium name="The Broad Institute Genome Sequencing Center for Infectious Disease"/>
            <person name="Wu L."/>
            <person name="Ma J."/>
        </authorList>
    </citation>
    <scope>NUCLEOTIDE SEQUENCE [LARGE SCALE GENOMIC DNA]</scope>
    <source>
        <strain evidence="2">CGMCC 4.1437</strain>
    </source>
</reference>
<name>A0ABW0XBM7_9ACTN</name>
<organism evidence="1 2">
    <name type="scientific">Kitasatospora misakiensis</name>
    <dbReference type="NCBI Taxonomy" id="67330"/>
    <lineage>
        <taxon>Bacteria</taxon>
        <taxon>Bacillati</taxon>
        <taxon>Actinomycetota</taxon>
        <taxon>Actinomycetes</taxon>
        <taxon>Kitasatosporales</taxon>
        <taxon>Streptomycetaceae</taxon>
        <taxon>Kitasatospora</taxon>
    </lineage>
</organism>
<dbReference type="Gene3D" id="1.25.40.10">
    <property type="entry name" value="Tetratricopeptide repeat domain"/>
    <property type="match status" value="2"/>
</dbReference>
<dbReference type="SMART" id="SM00028">
    <property type="entry name" value="TPR"/>
    <property type="match status" value="8"/>
</dbReference>
<protein>
    <submittedName>
        <fullName evidence="1">Tetratricopeptide repeat protein</fullName>
    </submittedName>
</protein>
<dbReference type="PRINTS" id="PR00364">
    <property type="entry name" value="DISEASERSIST"/>
</dbReference>
<dbReference type="Pfam" id="PF13424">
    <property type="entry name" value="TPR_12"/>
    <property type="match status" value="2"/>
</dbReference>
<proteinExistence type="predicted"/>
<comment type="caution">
    <text evidence="1">The sequence shown here is derived from an EMBL/GenBank/DDBJ whole genome shotgun (WGS) entry which is preliminary data.</text>
</comment>
<evidence type="ECO:0000313" key="2">
    <source>
        <dbReference type="Proteomes" id="UP001595975"/>
    </source>
</evidence>
<sequence>MSVSNVLRGVSSEVVIQTGAVSGDLILNSGSAVAAPVALRQIPPRVVGFTGRGEDLSVLAGQLDPGAPPTTPPVTVITGLAGVGKTALCVHAAHNAVDAGWFPGGAFFVDLHGYEDTPIQPRQALDSLLRALGVPGRNIPPGVDARAGLYRSLLAMSDRPVLLIVDNAFDTAQVLPLLPGEARHRMLVTSRHTLRLNARMYELRVPGRRAALDLLDLAVRTADPSDRRAVSEPVAAAQVAEFCGRLPLALQIAAALLISDPGKSVAELAGELAEAGDRLPQLSDGERAVQSAFDLSYRRLPAPQAALFRALALNPGPDFATGAAVALSGERPREVERMLAELLRAHMVQRTTVPSRWVMHDLLREYARSQVALDTQEDRRRRSDRLLDHYLRLALVASRLYPSSPPAAGAAERGLVDDHSVEDAPGLRTPGEALAWFRTERVNLQSCVSWSAAMGDAVRAVGIAHASAEFLKGAGHWEEAVETHRVAVAVSTSVGDVRGRATALTDLGAVQQLTGDLASAVANLTEVVGYYRTVRDRPGQARALCELGGAQRLAGRYPEAIGTLSDCLGLYADLGDPGGRAACLSNLGAAQRLTGHLRPAVGTLTEALQLYRDVRDTRGEAQVLTLLGAVRRETGDYQRAALDLLEALRLFGEADDRFGKATALRNLGAVRWLAGDSAAAVGELTEALRLHREIGSRLGEAHVLTFLGAVQSQRREFHVAEATLDRAVALYRELGDRGGEVEALNHRAALHTLTGHVSTARELHLRALDLAREIRSRWDEANTLRGLAAATGGSEGEAEAYLRQALDLYDSMGCAADCASVEAELASLREGGGRRRRSGSAGPRGWG</sequence>
<gene>
    <name evidence="1" type="ORF">ACFP3U_33985</name>
</gene>
<dbReference type="EMBL" id="JBHSOF010000074">
    <property type="protein sequence ID" value="MFC5667963.1"/>
    <property type="molecule type" value="Genomic_DNA"/>
</dbReference>
<evidence type="ECO:0000313" key="1">
    <source>
        <dbReference type="EMBL" id="MFC5667963.1"/>
    </source>
</evidence>
<keyword evidence="2" id="KW-1185">Reference proteome</keyword>
<dbReference type="RefSeq" id="WP_380229625.1">
    <property type="nucleotide sequence ID" value="NZ_JBHSOF010000074.1"/>
</dbReference>
<dbReference type="SUPFAM" id="SSF52540">
    <property type="entry name" value="P-loop containing nucleoside triphosphate hydrolases"/>
    <property type="match status" value="1"/>
</dbReference>
<dbReference type="PANTHER" id="PTHR47691:SF3">
    <property type="entry name" value="HTH-TYPE TRANSCRIPTIONAL REGULATOR RV0890C-RELATED"/>
    <property type="match status" value="1"/>
</dbReference>
<dbReference type="InterPro" id="IPR019734">
    <property type="entry name" value="TPR_rpt"/>
</dbReference>
<dbReference type="Gene3D" id="3.40.50.300">
    <property type="entry name" value="P-loop containing nucleotide triphosphate hydrolases"/>
    <property type="match status" value="1"/>
</dbReference>